<accession>X1QYT0</accession>
<dbReference type="PROSITE" id="PS51257">
    <property type="entry name" value="PROKAR_LIPOPROTEIN"/>
    <property type="match status" value="1"/>
</dbReference>
<evidence type="ECO:0000313" key="1">
    <source>
        <dbReference type="EMBL" id="GAI73737.1"/>
    </source>
</evidence>
<protein>
    <submittedName>
        <fullName evidence="1">Uncharacterized protein</fullName>
    </submittedName>
</protein>
<dbReference type="AlphaFoldDB" id="X1QYT0"/>
<sequence length="194" mass="20789">MGTINLKRAIIILLMIGILAVVSGCARWPDGPGPGPGPGETDYQLEITVEVSGLINSSEGIYYIVMDADGNPGNGPGDDISFWDDRFYYIKLEDGFFDFAQVEEGSPELDLTDYSVIGNELQATVTLSDLGSPSGIDINVITTDSDNNTYDHLDSYLTINTELGSTEEGIVSGGDTGGEDFDITKVTAEIIILY</sequence>
<reference evidence="1" key="1">
    <citation type="journal article" date="2014" name="Front. Microbiol.">
        <title>High frequency of phylogenetically diverse reductive dehalogenase-homologous genes in deep subseafloor sedimentary metagenomes.</title>
        <authorList>
            <person name="Kawai M."/>
            <person name="Futagami T."/>
            <person name="Toyoda A."/>
            <person name="Takaki Y."/>
            <person name="Nishi S."/>
            <person name="Hori S."/>
            <person name="Arai W."/>
            <person name="Tsubouchi T."/>
            <person name="Morono Y."/>
            <person name="Uchiyama I."/>
            <person name="Ito T."/>
            <person name="Fujiyama A."/>
            <person name="Inagaki F."/>
            <person name="Takami H."/>
        </authorList>
    </citation>
    <scope>NUCLEOTIDE SEQUENCE</scope>
    <source>
        <strain evidence="1">Expedition CK06-06</strain>
    </source>
</reference>
<dbReference type="EMBL" id="BARW01008860">
    <property type="protein sequence ID" value="GAI73737.1"/>
    <property type="molecule type" value="Genomic_DNA"/>
</dbReference>
<name>X1QYT0_9ZZZZ</name>
<proteinExistence type="predicted"/>
<comment type="caution">
    <text evidence="1">The sequence shown here is derived from an EMBL/GenBank/DDBJ whole genome shotgun (WGS) entry which is preliminary data.</text>
</comment>
<gene>
    <name evidence="1" type="ORF">S12H4_18012</name>
</gene>
<organism evidence="1">
    <name type="scientific">marine sediment metagenome</name>
    <dbReference type="NCBI Taxonomy" id="412755"/>
    <lineage>
        <taxon>unclassified sequences</taxon>
        <taxon>metagenomes</taxon>
        <taxon>ecological metagenomes</taxon>
    </lineage>
</organism>